<dbReference type="InterPro" id="IPR013149">
    <property type="entry name" value="ADH-like_C"/>
</dbReference>
<accession>A0ABV3HMG6</accession>
<evidence type="ECO:0000256" key="1">
    <source>
        <dbReference type="ARBA" id="ARBA00022857"/>
    </source>
</evidence>
<keyword evidence="5" id="KW-1185">Reference proteome</keyword>
<dbReference type="Gene3D" id="3.40.50.720">
    <property type="entry name" value="NAD(P)-binding Rossmann-like Domain"/>
    <property type="match status" value="1"/>
</dbReference>
<reference evidence="4 5" key="1">
    <citation type="submission" date="2024-06" db="EMBL/GenBank/DDBJ databases">
        <title>The Natural Products Discovery Center: Release of the First 8490 Sequenced Strains for Exploring Actinobacteria Biosynthetic Diversity.</title>
        <authorList>
            <person name="Kalkreuter E."/>
            <person name="Kautsar S.A."/>
            <person name="Yang D."/>
            <person name="Bader C.D."/>
            <person name="Teijaro C.N."/>
            <person name="Fluegel L."/>
            <person name="Davis C.M."/>
            <person name="Simpson J.R."/>
            <person name="Lauterbach L."/>
            <person name="Steele A.D."/>
            <person name="Gui C."/>
            <person name="Meng S."/>
            <person name="Li G."/>
            <person name="Viehrig K."/>
            <person name="Ye F."/>
            <person name="Su P."/>
            <person name="Kiefer A.F."/>
            <person name="Nichols A."/>
            <person name="Cepeda A.J."/>
            <person name="Yan W."/>
            <person name="Fan B."/>
            <person name="Jiang Y."/>
            <person name="Adhikari A."/>
            <person name="Zheng C.-J."/>
            <person name="Schuster L."/>
            <person name="Cowan T.M."/>
            <person name="Smanski M.J."/>
            <person name="Chevrette M.G."/>
            <person name="De Carvalho L.P.S."/>
            <person name="Shen B."/>
        </authorList>
    </citation>
    <scope>NUCLEOTIDE SEQUENCE [LARGE SCALE GENOMIC DNA]</scope>
    <source>
        <strain evidence="4 5">NPDC049344</strain>
    </source>
</reference>
<dbReference type="NCBIfam" id="TIGR02824">
    <property type="entry name" value="quinone_pig3"/>
    <property type="match status" value="1"/>
</dbReference>
<keyword evidence="2" id="KW-0560">Oxidoreductase</keyword>
<dbReference type="CDD" id="cd05276">
    <property type="entry name" value="p53_inducible_oxidoreductase"/>
    <property type="match status" value="1"/>
</dbReference>
<protein>
    <submittedName>
        <fullName evidence="4">NAD(P)H-quinone oxidoreductase</fullName>
    </submittedName>
</protein>
<dbReference type="RefSeq" id="WP_364587391.1">
    <property type="nucleotide sequence ID" value="NZ_JBFAQK010000002.1"/>
</dbReference>
<evidence type="ECO:0000313" key="5">
    <source>
        <dbReference type="Proteomes" id="UP001552521"/>
    </source>
</evidence>
<dbReference type="Proteomes" id="UP001552521">
    <property type="component" value="Unassembled WGS sequence"/>
</dbReference>
<dbReference type="PANTHER" id="PTHR48106">
    <property type="entry name" value="QUINONE OXIDOREDUCTASE PIG3-RELATED"/>
    <property type="match status" value="1"/>
</dbReference>
<dbReference type="Gene3D" id="3.90.180.10">
    <property type="entry name" value="Medium-chain alcohol dehydrogenases, catalytic domain"/>
    <property type="match status" value="1"/>
</dbReference>
<feature type="domain" description="Enoyl reductase (ER)" evidence="3">
    <location>
        <begin position="10"/>
        <end position="323"/>
    </location>
</feature>
<evidence type="ECO:0000313" key="4">
    <source>
        <dbReference type="EMBL" id="MEV4679759.1"/>
    </source>
</evidence>
<evidence type="ECO:0000256" key="2">
    <source>
        <dbReference type="ARBA" id="ARBA00023002"/>
    </source>
</evidence>
<keyword evidence="1" id="KW-0521">NADP</keyword>
<dbReference type="SUPFAM" id="SSF50129">
    <property type="entry name" value="GroES-like"/>
    <property type="match status" value="1"/>
</dbReference>
<dbReference type="InterPro" id="IPR014189">
    <property type="entry name" value="Quinone_OxRdtase_PIG3"/>
</dbReference>
<gene>
    <name evidence="4" type="ORF">AB0K36_03045</name>
</gene>
<organism evidence="4 5">
    <name type="scientific">Streptomyces kurssanovii</name>
    <dbReference type="NCBI Taxonomy" id="67312"/>
    <lineage>
        <taxon>Bacteria</taxon>
        <taxon>Bacillati</taxon>
        <taxon>Actinomycetota</taxon>
        <taxon>Actinomycetes</taxon>
        <taxon>Kitasatosporales</taxon>
        <taxon>Streptomycetaceae</taxon>
        <taxon>Streptomyces</taxon>
    </lineage>
</organism>
<dbReference type="EMBL" id="JBFAQK010000002">
    <property type="protein sequence ID" value="MEV4679759.1"/>
    <property type="molecule type" value="Genomic_DNA"/>
</dbReference>
<proteinExistence type="predicted"/>
<sequence length="329" mass="33566">MYAITIPEPGGPESLVWAEVPDPVPGEGEVLVDVAASAVNRADLLQRQGFYDPPPGSSPYPGLECSGRISAVGPGVSGWAVGDEVCALLAGGGYAEKVAVPAGQLLPVPDGMDLITAAALPEVTATVWSNVFMIAHLRPGETLLVHGGASGIGTMAVQLAKAVGARVAVTAGSPEKLARCAELGADILIDYREQDFVEEIGKATGGAGADVILDIVGAKYLDRNVKALAVNGRLAVIGLQGGVKGELNLGALLRKRAAVTATSLRGRPLGEKAAIVAAVREHVWPLIGGGRVHAVVDRKVPLADAAEGHRALESGDHVGKVLLIAPGRS</sequence>
<dbReference type="PANTHER" id="PTHR48106:SF8">
    <property type="entry name" value="OS02G0805600 PROTEIN"/>
    <property type="match status" value="1"/>
</dbReference>
<name>A0ABV3HMG6_9ACTN</name>
<dbReference type="InterPro" id="IPR011032">
    <property type="entry name" value="GroES-like_sf"/>
</dbReference>
<dbReference type="SMART" id="SM00829">
    <property type="entry name" value="PKS_ER"/>
    <property type="match status" value="1"/>
</dbReference>
<comment type="caution">
    <text evidence="4">The sequence shown here is derived from an EMBL/GenBank/DDBJ whole genome shotgun (WGS) entry which is preliminary data.</text>
</comment>
<dbReference type="Pfam" id="PF08240">
    <property type="entry name" value="ADH_N"/>
    <property type="match status" value="1"/>
</dbReference>
<evidence type="ECO:0000259" key="3">
    <source>
        <dbReference type="SMART" id="SM00829"/>
    </source>
</evidence>
<dbReference type="Pfam" id="PF00107">
    <property type="entry name" value="ADH_zinc_N"/>
    <property type="match status" value="1"/>
</dbReference>
<dbReference type="InterPro" id="IPR013154">
    <property type="entry name" value="ADH-like_N"/>
</dbReference>
<dbReference type="InterPro" id="IPR036291">
    <property type="entry name" value="NAD(P)-bd_dom_sf"/>
</dbReference>
<dbReference type="SUPFAM" id="SSF51735">
    <property type="entry name" value="NAD(P)-binding Rossmann-fold domains"/>
    <property type="match status" value="1"/>
</dbReference>
<dbReference type="InterPro" id="IPR020843">
    <property type="entry name" value="ER"/>
</dbReference>